<dbReference type="Gene3D" id="1.10.10.10">
    <property type="entry name" value="Winged helix-like DNA-binding domain superfamily/Winged helix DNA-binding domain"/>
    <property type="match status" value="1"/>
</dbReference>
<reference evidence="6" key="1">
    <citation type="journal article" date="2019" name="Int. J. Syst. Evol. Microbiol.">
        <title>The Global Catalogue of Microorganisms (GCM) 10K type strain sequencing project: providing services to taxonomists for standard genome sequencing and annotation.</title>
        <authorList>
            <consortium name="The Broad Institute Genomics Platform"/>
            <consortium name="The Broad Institute Genome Sequencing Center for Infectious Disease"/>
            <person name="Wu L."/>
            <person name="Ma J."/>
        </authorList>
    </citation>
    <scope>NUCLEOTIDE SEQUENCE [LARGE SCALE GENOMIC DNA]</scope>
    <source>
        <strain evidence="6">JCM 12398</strain>
    </source>
</reference>
<feature type="domain" description="HTH deoR-type" evidence="4">
    <location>
        <begin position="39"/>
        <end position="94"/>
    </location>
</feature>
<dbReference type="InterPro" id="IPR014036">
    <property type="entry name" value="DeoR-like_C"/>
</dbReference>
<dbReference type="PANTHER" id="PTHR30363">
    <property type="entry name" value="HTH-TYPE TRANSCRIPTIONAL REGULATOR SRLR-RELATED"/>
    <property type="match status" value="1"/>
</dbReference>
<dbReference type="PANTHER" id="PTHR30363:SF44">
    <property type="entry name" value="AGA OPERON TRANSCRIPTIONAL REPRESSOR-RELATED"/>
    <property type="match status" value="1"/>
</dbReference>
<dbReference type="SMART" id="SM00420">
    <property type="entry name" value="HTH_DEOR"/>
    <property type="match status" value="1"/>
</dbReference>
<dbReference type="GO" id="GO:0003677">
    <property type="term" value="F:DNA binding"/>
    <property type="evidence" value="ECO:0007669"/>
    <property type="project" value="UniProtKB-KW"/>
</dbReference>
<keyword evidence="1" id="KW-0805">Transcription regulation</keyword>
<dbReference type="InterPro" id="IPR036390">
    <property type="entry name" value="WH_DNA-bd_sf"/>
</dbReference>
<dbReference type="Pfam" id="PF00455">
    <property type="entry name" value="DeoRC"/>
    <property type="match status" value="1"/>
</dbReference>
<dbReference type="InterPro" id="IPR036388">
    <property type="entry name" value="WH-like_DNA-bd_sf"/>
</dbReference>
<dbReference type="SMART" id="SM01134">
    <property type="entry name" value="DeoRC"/>
    <property type="match status" value="1"/>
</dbReference>
<dbReference type="Gene3D" id="3.40.50.1360">
    <property type="match status" value="1"/>
</dbReference>
<evidence type="ECO:0000256" key="3">
    <source>
        <dbReference type="SAM" id="MobiDB-lite"/>
    </source>
</evidence>
<gene>
    <name evidence="5" type="ORF">GCM10009640_22930</name>
</gene>
<evidence type="ECO:0000313" key="5">
    <source>
        <dbReference type="EMBL" id="GAA1425118.1"/>
    </source>
</evidence>
<dbReference type="InterPro" id="IPR001034">
    <property type="entry name" value="DeoR_HTH"/>
</dbReference>
<accession>A0ABP4JMI5</accession>
<keyword evidence="2" id="KW-0804">Transcription</keyword>
<keyword evidence="5" id="KW-0238">DNA-binding</keyword>
<dbReference type="InterPro" id="IPR037171">
    <property type="entry name" value="NagB/RpiA_transferase-like"/>
</dbReference>
<dbReference type="Pfam" id="PF08220">
    <property type="entry name" value="HTH_DeoR"/>
    <property type="match status" value="1"/>
</dbReference>
<comment type="caution">
    <text evidence="5">The sequence shown here is derived from an EMBL/GenBank/DDBJ whole genome shotgun (WGS) entry which is preliminary data.</text>
</comment>
<dbReference type="EMBL" id="BAAAKK010000005">
    <property type="protein sequence ID" value="GAA1425118.1"/>
    <property type="molecule type" value="Genomic_DNA"/>
</dbReference>
<feature type="region of interest" description="Disordered" evidence="3">
    <location>
        <begin position="1"/>
        <end position="32"/>
    </location>
</feature>
<sequence>MLLCESVRMDGNRSSSGPSTARAARASHPGTPLEAGLLDVERRERILDHVRDAGIARIADLAAALGVSPMTVRRDADRLVAEGRAERVRGGVRLARSPVTEEPGPLAKAMLHRDEKERIARTATSLVRPGTAIGIGAGTTTLELARRIADVPGVTIVTNSLSVALALPHREQVVLTGGERTRSDALVGPVANRSAASIGLDMLFLGAHGIDAERGCTAPNLAEAETNRALMAAARATVVLVDASKWSVQGLSTFAALDELDVLISDVSLPAAAARAARRAVGRLVLA</sequence>
<dbReference type="PROSITE" id="PS51000">
    <property type="entry name" value="HTH_DEOR_2"/>
    <property type="match status" value="1"/>
</dbReference>
<keyword evidence="6" id="KW-1185">Reference proteome</keyword>
<dbReference type="Proteomes" id="UP001501266">
    <property type="component" value="Unassembled WGS sequence"/>
</dbReference>
<evidence type="ECO:0000259" key="4">
    <source>
        <dbReference type="PROSITE" id="PS51000"/>
    </source>
</evidence>
<dbReference type="SUPFAM" id="SSF100950">
    <property type="entry name" value="NagB/RpiA/CoA transferase-like"/>
    <property type="match status" value="1"/>
</dbReference>
<evidence type="ECO:0000256" key="1">
    <source>
        <dbReference type="ARBA" id="ARBA00023015"/>
    </source>
</evidence>
<evidence type="ECO:0000256" key="2">
    <source>
        <dbReference type="ARBA" id="ARBA00023163"/>
    </source>
</evidence>
<protein>
    <submittedName>
        <fullName evidence="5">DeoR/GlpR family DNA-binding transcription regulator</fullName>
    </submittedName>
</protein>
<organism evidence="5 6">
    <name type="scientific">Agrococcus citreus</name>
    <dbReference type="NCBI Taxonomy" id="84643"/>
    <lineage>
        <taxon>Bacteria</taxon>
        <taxon>Bacillati</taxon>
        <taxon>Actinomycetota</taxon>
        <taxon>Actinomycetes</taxon>
        <taxon>Micrococcales</taxon>
        <taxon>Microbacteriaceae</taxon>
        <taxon>Agrococcus</taxon>
    </lineage>
</organism>
<dbReference type="SUPFAM" id="SSF46785">
    <property type="entry name" value="Winged helix' DNA-binding domain"/>
    <property type="match status" value="1"/>
</dbReference>
<dbReference type="InterPro" id="IPR050313">
    <property type="entry name" value="Carb_Metab_HTH_regulators"/>
</dbReference>
<proteinExistence type="predicted"/>
<name>A0ABP4JMI5_9MICO</name>
<evidence type="ECO:0000313" key="6">
    <source>
        <dbReference type="Proteomes" id="UP001501266"/>
    </source>
</evidence>